<feature type="transmembrane region" description="Helical" evidence="8">
    <location>
        <begin position="60"/>
        <end position="77"/>
    </location>
</feature>
<feature type="transmembrane region" description="Helical" evidence="8">
    <location>
        <begin position="278"/>
        <end position="301"/>
    </location>
</feature>
<dbReference type="eggNOG" id="COG2211">
    <property type="taxonomic scope" value="Bacteria"/>
</dbReference>
<dbReference type="PANTHER" id="PTHR42718">
    <property type="entry name" value="MAJOR FACILITATOR SUPERFAMILY MULTIDRUG TRANSPORTER MFSC"/>
    <property type="match status" value="1"/>
</dbReference>
<feature type="transmembrane region" description="Helical" evidence="8">
    <location>
        <begin position="234"/>
        <end position="257"/>
    </location>
</feature>
<dbReference type="Proteomes" id="UP000008229">
    <property type="component" value="Chromosome"/>
</dbReference>
<keyword evidence="6 8" id="KW-0472">Membrane</keyword>
<dbReference type="InterPro" id="IPR011701">
    <property type="entry name" value="MFS"/>
</dbReference>
<dbReference type="InterPro" id="IPR036259">
    <property type="entry name" value="MFS_trans_sf"/>
</dbReference>
<dbReference type="PANTHER" id="PTHR42718:SF46">
    <property type="entry name" value="BLR6921 PROTEIN"/>
    <property type="match status" value="1"/>
</dbReference>
<keyword evidence="3" id="KW-1003">Cell membrane</keyword>
<dbReference type="HOGENOM" id="CLU_000960_28_2_11"/>
<evidence type="ECO:0000256" key="4">
    <source>
        <dbReference type="ARBA" id="ARBA00022692"/>
    </source>
</evidence>
<reference evidence="10 11" key="1">
    <citation type="journal article" date="2010" name="Stand. Genomic Sci.">
        <title>Complete genome sequence of Conexibacter woesei type strain (ID131577).</title>
        <authorList>
            <person name="Pukall R."/>
            <person name="Lapidus A."/>
            <person name="Glavina Del Rio T."/>
            <person name="Copeland A."/>
            <person name="Tice H."/>
            <person name="Cheng J.-F."/>
            <person name="Lucas S."/>
            <person name="Chen F."/>
            <person name="Nolan M."/>
            <person name="Bruce D."/>
            <person name="Goodwin L."/>
            <person name="Pitluck S."/>
            <person name="Mavromatis K."/>
            <person name="Ivanova N."/>
            <person name="Ovchinnikova G."/>
            <person name="Pati A."/>
            <person name="Chen A."/>
            <person name="Palaniappan K."/>
            <person name="Land M."/>
            <person name="Hauser L."/>
            <person name="Chang Y.-J."/>
            <person name="Jeffries C.D."/>
            <person name="Chain P."/>
            <person name="Meincke L."/>
            <person name="Sims D."/>
            <person name="Brettin T."/>
            <person name="Detter J.C."/>
            <person name="Rohde M."/>
            <person name="Goeker M."/>
            <person name="Bristow J."/>
            <person name="Eisen J.A."/>
            <person name="Markowitz V."/>
            <person name="Kyrpides N.C."/>
            <person name="Klenk H.-P."/>
            <person name="Hugenholtz P."/>
        </authorList>
    </citation>
    <scope>NUCLEOTIDE SEQUENCE [LARGE SCALE GENOMIC DNA]</scope>
    <source>
        <strain evidence="11">DSM 14684 / CIP 108061 / JCM 11494 / NBRC 100937 / ID131577</strain>
    </source>
</reference>
<dbReference type="AlphaFoldDB" id="D3FCJ7"/>
<feature type="transmembrane region" description="Helical" evidence="8">
    <location>
        <begin position="366"/>
        <end position="388"/>
    </location>
</feature>
<evidence type="ECO:0000256" key="6">
    <source>
        <dbReference type="ARBA" id="ARBA00023136"/>
    </source>
</evidence>
<evidence type="ECO:0000256" key="7">
    <source>
        <dbReference type="SAM" id="MobiDB-lite"/>
    </source>
</evidence>
<dbReference type="CDD" id="cd17321">
    <property type="entry name" value="MFS_MMR_MDR_like"/>
    <property type="match status" value="1"/>
</dbReference>
<dbReference type="OrthoDB" id="4080117at2"/>
<dbReference type="PRINTS" id="PR01036">
    <property type="entry name" value="TCRTETB"/>
</dbReference>
<name>D3FCJ7_CONWI</name>
<dbReference type="STRING" id="469383.Cwoe_1038"/>
<feature type="transmembrane region" description="Helical" evidence="8">
    <location>
        <begin position="148"/>
        <end position="169"/>
    </location>
</feature>
<gene>
    <name evidence="10" type="ordered locus">Cwoe_1038</name>
</gene>
<dbReference type="eggNOG" id="COG0477">
    <property type="taxonomic scope" value="Bacteria"/>
</dbReference>
<keyword evidence="4 8" id="KW-0812">Transmembrane</keyword>
<dbReference type="GO" id="GO:0005886">
    <property type="term" value="C:plasma membrane"/>
    <property type="evidence" value="ECO:0007669"/>
    <property type="project" value="UniProtKB-SubCell"/>
</dbReference>
<feature type="transmembrane region" description="Helical" evidence="8">
    <location>
        <begin position="208"/>
        <end position="228"/>
    </location>
</feature>
<keyword evidence="11" id="KW-1185">Reference proteome</keyword>
<feature type="transmembrane region" description="Helical" evidence="8">
    <location>
        <begin position="175"/>
        <end position="196"/>
    </location>
</feature>
<keyword evidence="2" id="KW-0813">Transport</keyword>
<evidence type="ECO:0000259" key="9">
    <source>
        <dbReference type="PROSITE" id="PS50850"/>
    </source>
</evidence>
<dbReference type="PROSITE" id="PS50850">
    <property type="entry name" value="MFS"/>
    <property type="match status" value="1"/>
</dbReference>
<feature type="transmembrane region" description="Helical" evidence="8">
    <location>
        <begin position="451"/>
        <end position="473"/>
    </location>
</feature>
<feature type="transmembrane region" description="Helical" evidence="8">
    <location>
        <begin position="113"/>
        <end position="136"/>
    </location>
</feature>
<evidence type="ECO:0000256" key="8">
    <source>
        <dbReference type="SAM" id="Phobius"/>
    </source>
</evidence>
<feature type="transmembrane region" description="Helical" evidence="8">
    <location>
        <begin position="409"/>
        <end position="431"/>
    </location>
</feature>
<feature type="region of interest" description="Disordered" evidence="7">
    <location>
        <begin position="481"/>
        <end position="506"/>
    </location>
</feature>
<dbReference type="EMBL" id="CP001854">
    <property type="protein sequence ID" value="ADB49470.1"/>
    <property type="molecule type" value="Genomic_DNA"/>
</dbReference>
<evidence type="ECO:0000256" key="3">
    <source>
        <dbReference type="ARBA" id="ARBA00022475"/>
    </source>
</evidence>
<dbReference type="KEGG" id="cwo:Cwoe_1038"/>
<feature type="transmembrane region" description="Helical" evidence="8">
    <location>
        <begin position="341"/>
        <end position="360"/>
    </location>
</feature>
<feature type="transmembrane region" description="Helical" evidence="8">
    <location>
        <begin position="20"/>
        <end position="40"/>
    </location>
</feature>
<keyword evidence="5 8" id="KW-1133">Transmembrane helix</keyword>
<dbReference type="Pfam" id="PF07690">
    <property type="entry name" value="MFS_1"/>
    <property type="match status" value="1"/>
</dbReference>
<evidence type="ECO:0000313" key="10">
    <source>
        <dbReference type="EMBL" id="ADB49470.1"/>
    </source>
</evidence>
<evidence type="ECO:0000256" key="5">
    <source>
        <dbReference type="ARBA" id="ARBA00022989"/>
    </source>
</evidence>
<feature type="domain" description="Major facilitator superfamily (MFS) profile" evidence="9">
    <location>
        <begin position="22"/>
        <end position="477"/>
    </location>
</feature>
<evidence type="ECO:0000256" key="1">
    <source>
        <dbReference type="ARBA" id="ARBA00004651"/>
    </source>
</evidence>
<evidence type="ECO:0000256" key="2">
    <source>
        <dbReference type="ARBA" id="ARBA00022448"/>
    </source>
</evidence>
<comment type="subcellular location">
    <subcellularLocation>
        <location evidence="1">Cell membrane</location>
        <topology evidence="1">Multi-pass membrane protein</topology>
    </subcellularLocation>
</comment>
<dbReference type="GO" id="GO:0022857">
    <property type="term" value="F:transmembrane transporter activity"/>
    <property type="evidence" value="ECO:0007669"/>
    <property type="project" value="InterPro"/>
</dbReference>
<dbReference type="Gene3D" id="1.20.1250.20">
    <property type="entry name" value="MFS general substrate transporter like domains"/>
    <property type="match status" value="1"/>
</dbReference>
<reference evidence="11" key="2">
    <citation type="submission" date="2010-01" db="EMBL/GenBank/DDBJ databases">
        <title>The complete genome of Conexibacter woesei DSM 14684.</title>
        <authorList>
            <consortium name="US DOE Joint Genome Institute (JGI-PGF)"/>
            <person name="Lucas S."/>
            <person name="Copeland A."/>
            <person name="Lapidus A."/>
            <person name="Glavina del Rio T."/>
            <person name="Dalin E."/>
            <person name="Tice H."/>
            <person name="Bruce D."/>
            <person name="Goodwin L."/>
            <person name="Pitluck S."/>
            <person name="Kyrpides N."/>
            <person name="Mavromatis K."/>
            <person name="Ivanova N."/>
            <person name="Mikhailova N."/>
            <person name="Chertkov O."/>
            <person name="Brettin T."/>
            <person name="Detter J.C."/>
            <person name="Han C."/>
            <person name="Larimer F."/>
            <person name="Land M."/>
            <person name="Hauser L."/>
            <person name="Markowitz V."/>
            <person name="Cheng J.-F."/>
            <person name="Hugenholtz P."/>
            <person name="Woyke T."/>
            <person name="Wu D."/>
            <person name="Pukall R."/>
            <person name="Steenblock K."/>
            <person name="Schneider S."/>
            <person name="Klenk H.-P."/>
            <person name="Eisen J.A."/>
        </authorList>
    </citation>
    <scope>NUCLEOTIDE SEQUENCE [LARGE SCALE GENOMIC DNA]</scope>
    <source>
        <strain evidence="11">DSM 14684 / CIP 108061 / JCM 11494 / NBRC 100937 / ID131577</strain>
    </source>
</reference>
<accession>D3FCJ7</accession>
<feature type="transmembrane region" description="Helical" evidence="8">
    <location>
        <begin position="89"/>
        <end position="107"/>
    </location>
</feature>
<sequence length="506" mass="52434">MQPTPSTTPSAREPADPRRWWLLTLVAIAELMIILDIYIVNIALPSAQSALEIPDASRHWVVTAYAITFGGLLLLGGRVGDYWGRKRTFTLSLVGFGVASALGGAAWSPELLFAARALQGVFAALMAPAILSLLFVTFTDPRERAKAFGVWGAVAGTGSAIGLLLGGVFTEYASWRWTLLVNVPVAVALAVAAWWIVRESRTDGETRYDIPGALTSTLGVTALVYGFTRAESDGWGAPVTLALLAAGVALIVAFVAIERRSANPLLPLRVLTDRNRAGSFAANALFAGAIFSYGVFLVYYLQGSRGYSAIESGLAILPLTLAAIAFVSIGARLLPRVGPRPLTVGGFAIGAVGLGWLALIGEDTSYMAVVFPGLVLLGIAAGLVWPVLSNTALVGVQPRDAGAASGMVSVAQQLGGALTVAFLNTLAASIAEGRVERDGDAALAAGLIDGYAATFAVGGGLMLLGAVVSLLTITRRLPASEQDAELPDPELPAVNEEPAVAGARAA</sequence>
<dbReference type="SUPFAM" id="SSF103473">
    <property type="entry name" value="MFS general substrate transporter"/>
    <property type="match status" value="1"/>
</dbReference>
<proteinExistence type="predicted"/>
<feature type="transmembrane region" description="Helical" evidence="8">
    <location>
        <begin position="313"/>
        <end position="334"/>
    </location>
</feature>
<dbReference type="RefSeq" id="WP_012932522.1">
    <property type="nucleotide sequence ID" value="NC_013739.1"/>
</dbReference>
<organism evidence="10 11">
    <name type="scientific">Conexibacter woesei (strain DSM 14684 / CCUG 47730 / CIP 108061 / JCM 11494 / NBRC 100937 / ID131577)</name>
    <dbReference type="NCBI Taxonomy" id="469383"/>
    <lineage>
        <taxon>Bacteria</taxon>
        <taxon>Bacillati</taxon>
        <taxon>Actinomycetota</taxon>
        <taxon>Thermoleophilia</taxon>
        <taxon>Solirubrobacterales</taxon>
        <taxon>Conexibacteraceae</taxon>
        <taxon>Conexibacter</taxon>
    </lineage>
</organism>
<protein>
    <submittedName>
        <fullName evidence="10">Major facilitator superfamily MFS_1</fullName>
    </submittedName>
</protein>
<evidence type="ECO:0000313" key="11">
    <source>
        <dbReference type="Proteomes" id="UP000008229"/>
    </source>
</evidence>
<dbReference type="Gene3D" id="1.20.1720.10">
    <property type="entry name" value="Multidrug resistance protein D"/>
    <property type="match status" value="1"/>
</dbReference>
<dbReference type="InterPro" id="IPR020846">
    <property type="entry name" value="MFS_dom"/>
</dbReference>